<sequence>MGRKFSFLPNCGSTSKNPSVHTAAATATATVNKFADTFATGDVVSSVEPAIRRLSTDRLFFKPETTSSILEEAKPVKKEKEKEDVLPLKESVSMMKMESSDPFVDFKKSIQEMMEADNGLKESWENLQQLLNLYLAVNDSINHGYIVGAFIDLLLVDFGSSLPSSCSSSSSSSINDQETSMFMEPGSNRCNNNKNKTMIGNGSTKSALSFTSSSASASTSGTNSSTHSHCLSLCSLENKEEEDDDNHI</sequence>
<evidence type="ECO:0000259" key="8">
    <source>
        <dbReference type="PROSITE" id="PS51754"/>
    </source>
</evidence>
<keyword evidence="5 6" id="KW-0539">Nucleus</keyword>
<evidence type="ECO:0000313" key="9">
    <source>
        <dbReference type="EMBL" id="KAD5960506.1"/>
    </source>
</evidence>
<evidence type="ECO:0000256" key="4">
    <source>
        <dbReference type="ARBA" id="ARBA00023163"/>
    </source>
</evidence>
<feature type="region of interest" description="Disordered" evidence="7">
    <location>
        <begin position="165"/>
        <end position="198"/>
    </location>
</feature>
<dbReference type="PANTHER" id="PTHR33057:SF98">
    <property type="entry name" value="TRANSCRIPTION REPRESSOR OFP18"/>
    <property type="match status" value="1"/>
</dbReference>
<proteinExistence type="predicted"/>
<dbReference type="PROSITE" id="PS51754">
    <property type="entry name" value="OVATE"/>
    <property type="match status" value="1"/>
</dbReference>
<keyword evidence="4 6" id="KW-0804">Transcription</keyword>
<dbReference type="EMBL" id="SZYD01000006">
    <property type="protein sequence ID" value="KAD5960506.1"/>
    <property type="molecule type" value="Genomic_DNA"/>
</dbReference>
<comment type="function">
    <text evidence="6">Transcriptional repressor that regulates multiple aspects of plant growth and development.</text>
</comment>
<dbReference type="InterPro" id="IPR038933">
    <property type="entry name" value="Ovate"/>
</dbReference>
<evidence type="ECO:0000256" key="6">
    <source>
        <dbReference type="RuleBase" id="RU367028"/>
    </source>
</evidence>
<dbReference type="PANTHER" id="PTHR33057">
    <property type="entry name" value="TRANSCRIPTION REPRESSOR OFP7-RELATED"/>
    <property type="match status" value="1"/>
</dbReference>
<dbReference type="Proteomes" id="UP000326396">
    <property type="component" value="Linkage Group LG14"/>
</dbReference>
<organism evidence="9 10">
    <name type="scientific">Mikania micrantha</name>
    <name type="common">bitter vine</name>
    <dbReference type="NCBI Taxonomy" id="192012"/>
    <lineage>
        <taxon>Eukaryota</taxon>
        <taxon>Viridiplantae</taxon>
        <taxon>Streptophyta</taxon>
        <taxon>Embryophyta</taxon>
        <taxon>Tracheophyta</taxon>
        <taxon>Spermatophyta</taxon>
        <taxon>Magnoliopsida</taxon>
        <taxon>eudicotyledons</taxon>
        <taxon>Gunneridae</taxon>
        <taxon>Pentapetalae</taxon>
        <taxon>asterids</taxon>
        <taxon>campanulids</taxon>
        <taxon>Asterales</taxon>
        <taxon>Asteraceae</taxon>
        <taxon>Asteroideae</taxon>
        <taxon>Heliantheae alliance</taxon>
        <taxon>Eupatorieae</taxon>
        <taxon>Mikania</taxon>
    </lineage>
</organism>
<evidence type="ECO:0000256" key="3">
    <source>
        <dbReference type="ARBA" id="ARBA00023015"/>
    </source>
</evidence>
<feature type="compositionally biased region" description="Polar residues" evidence="7">
    <location>
        <begin position="188"/>
        <end position="198"/>
    </location>
</feature>
<name>A0A5N6P4B6_9ASTR</name>
<evidence type="ECO:0000256" key="7">
    <source>
        <dbReference type="SAM" id="MobiDB-lite"/>
    </source>
</evidence>
<dbReference type="InterPro" id="IPR006458">
    <property type="entry name" value="Ovate_C"/>
</dbReference>
<comment type="caution">
    <text evidence="9">The sequence shown here is derived from an EMBL/GenBank/DDBJ whole genome shotgun (WGS) entry which is preliminary data.</text>
</comment>
<feature type="domain" description="OVATE" evidence="8">
    <location>
        <begin position="95"/>
        <end position="156"/>
    </location>
</feature>
<comment type="subcellular location">
    <subcellularLocation>
        <location evidence="1 6">Nucleus</location>
    </subcellularLocation>
</comment>
<accession>A0A5N6P4B6</accession>
<evidence type="ECO:0000313" key="10">
    <source>
        <dbReference type="Proteomes" id="UP000326396"/>
    </source>
</evidence>
<dbReference type="AlphaFoldDB" id="A0A5N6P4B6"/>
<keyword evidence="3 6" id="KW-0805">Transcription regulation</keyword>
<protein>
    <recommendedName>
        <fullName evidence="6">Transcription repressor</fullName>
    </recommendedName>
    <alternativeName>
        <fullName evidence="6">Ovate family protein</fullName>
    </alternativeName>
</protein>
<keyword evidence="2 6" id="KW-0678">Repressor</keyword>
<dbReference type="GO" id="GO:0005634">
    <property type="term" value="C:nucleus"/>
    <property type="evidence" value="ECO:0007669"/>
    <property type="project" value="UniProtKB-SubCell"/>
</dbReference>
<evidence type="ECO:0000256" key="5">
    <source>
        <dbReference type="ARBA" id="ARBA00023242"/>
    </source>
</evidence>
<dbReference type="Pfam" id="PF04844">
    <property type="entry name" value="Ovate"/>
    <property type="match status" value="1"/>
</dbReference>
<dbReference type="GO" id="GO:0045892">
    <property type="term" value="P:negative regulation of DNA-templated transcription"/>
    <property type="evidence" value="ECO:0007669"/>
    <property type="project" value="UniProtKB-UniRule"/>
</dbReference>
<gene>
    <name evidence="9" type="ORF">E3N88_11978</name>
</gene>
<keyword evidence="10" id="KW-1185">Reference proteome</keyword>
<dbReference type="OrthoDB" id="689823at2759"/>
<reference evidence="9 10" key="1">
    <citation type="submission" date="2019-05" db="EMBL/GenBank/DDBJ databases">
        <title>Mikania micrantha, genome provides insights into the molecular mechanism of rapid growth.</title>
        <authorList>
            <person name="Liu B."/>
        </authorList>
    </citation>
    <scope>NUCLEOTIDE SEQUENCE [LARGE SCALE GENOMIC DNA]</scope>
    <source>
        <strain evidence="9">NLD-2019</strain>
        <tissue evidence="9">Leaf</tissue>
    </source>
</reference>
<evidence type="ECO:0000256" key="1">
    <source>
        <dbReference type="ARBA" id="ARBA00004123"/>
    </source>
</evidence>
<dbReference type="NCBIfam" id="TIGR01568">
    <property type="entry name" value="A_thal_3678"/>
    <property type="match status" value="1"/>
</dbReference>
<evidence type="ECO:0000256" key="2">
    <source>
        <dbReference type="ARBA" id="ARBA00022491"/>
    </source>
</evidence>